<keyword evidence="5" id="KW-0175">Coiled coil</keyword>
<feature type="region of interest" description="Disordered" evidence="7">
    <location>
        <begin position="175"/>
        <end position="213"/>
    </location>
</feature>
<protein>
    <recommendedName>
        <fullName evidence="8">Cortactin-binding protein-2 N-terminal domain-containing protein</fullName>
    </recommendedName>
</protein>
<accession>A0ABD1KVS1</accession>
<evidence type="ECO:0000256" key="4">
    <source>
        <dbReference type="ARBA" id="ARBA00022553"/>
    </source>
</evidence>
<keyword evidence="4" id="KW-0597">Phosphoprotein</keyword>
<evidence type="ECO:0000256" key="3">
    <source>
        <dbReference type="ARBA" id="ARBA00022490"/>
    </source>
</evidence>
<feature type="compositionally biased region" description="Gly residues" evidence="7">
    <location>
        <begin position="53"/>
        <end position="63"/>
    </location>
</feature>
<dbReference type="PANTHER" id="PTHR23166">
    <property type="entry name" value="FILAMIN/GPBP-INTERACTING PROTEIN"/>
    <property type="match status" value="1"/>
</dbReference>
<name>A0ABD1KVS1_9TELE</name>
<comment type="subcellular location">
    <subcellularLocation>
        <location evidence="1">Cell projection</location>
    </subcellularLocation>
    <subcellularLocation>
        <location evidence="2">Cytoplasm</location>
    </subcellularLocation>
</comment>
<dbReference type="Proteomes" id="UP001591681">
    <property type="component" value="Unassembled WGS sequence"/>
</dbReference>
<evidence type="ECO:0000313" key="9">
    <source>
        <dbReference type="EMBL" id="KAL2103242.1"/>
    </source>
</evidence>
<comment type="caution">
    <text evidence="9">The sequence shown here is derived from an EMBL/GenBank/DDBJ whole genome shotgun (WGS) entry which is preliminary data.</text>
</comment>
<dbReference type="InterPro" id="IPR019131">
    <property type="entry name" value="Cortactin-binding_p2_N"/>
</dbReference>
<proteinExistence type="predicted"/>
<dbReference type="GO" id="GO:0042995">
    <property type="term" value="C:cell projection"/>
    <property type="evidence" value="ECO:0007669"/>
    <property type="project" value="UniProtKB-SubCell"/>
</dbReference>
<evidence type="ECO:0000256" key="6">
    <source>
        <dbReference type="ARBA" id="ARBA00023273"/>
    </source>
</evidence>
<keyword evidence="6" id="KW-0966">Cell projection</keyword>
<keyword evidence="3" id="KW-0963">Cytoplasm</keyword>
<dbReference type="PANTHER" id="PTHR23166:SF9">
    <property type="entry name" value="CTTNBP2 N-TERMINAL-LIKE PROTEIN"/>
    <property type="match status" value="1"/>
</dbReference>
<dbReference type="EMBL" id="JBHFQA010000001">
    <property type="protein sequence ID" value="KAL2103242.1"/>
    <property type="molecule type" value="Genomic_DNA"/>
</dbReference>
<evidence type="ECO:0000256" key="7">
    <source>
        <dbReference type="SAM" id="MobiDB-lite"/>
    </source>
</evidence>
<gene>
    <name evidence="9" type="ORF">ACEWY4_000110</name>
</gene>
<dbReference type="GO" id="GO:0005737">
    <property type="term" value="C:cytoplasm"/>
    <property type="evidence" value="ECO:0007669"/>
    <property type="project" value="UniProtKB-SubCell"/>
</dbReference>
<dbReference type="Pfam" id="PF09727">
    <property type="entry name" value="CortBP2"/>
    <property type="match status" value="1"/>
</dbReference>
<dbReference type="AlphaFoldDB" id="A0ABD1KVS1"/>
<feature type="domain" description="Cortactin-binding protein-2 N-terminal" evidence="8">
    <location>
        <begin position="26"/>
        <end position="182"/>
    </location>
</feature>
<keyword evidence="10" id="KW-1185">Reference proteome</keyword>
<evidence type="ECO:0000259" key="8">
    <source>
        <dbReference type="Pfam" id="PF09727"/>
    </source>
</evidence>
<organism evidence="9 10">
    <name type="scientific">Coilia grayii</name>
    <name type="common">Gray's grenadier anchovy</name>
    <dbReference type="NCBI Taxonomy" id="363190"/>
    <lineage>
        <taxon>Eukaryota</taxon>
        <taxon>Metazoa</taxon>
        <taxon>Chordata</taxon>
        <taxon>Craniata</taxon>
        <taxon>Vertebrata</taxon>
        <taxon>Euteleostomi</taxon>
        <taxon>Actinopterygii</taxon>
        <taxon>Neopterygii</taxon>
        <taxon>Teleostei</taxon>
        <taxon>Clupei</taxon>
        <taxon>Clupeiformes</taxon>
        <taxon>Clupeoidei</taxon>
        <taxon>Engraulidae</taxon>
        <taxon>Coilinae</taxon>
        <taxon>Coilia</taxon>
    </lineage>
</organism>
<reference evidence="9 10" key="1">
    <citation type="submission" date="2024-09" db="EMBL/GenBank/DDBJ databases">
        <title>A chromosome-level genome assembly of Gray's grenadier anchovy, Coilia grayii.</title>
        <authorList>
            <person name="Fu Z."/>
        </authorList>
    </citation>
    <scope>NUCLEOTIDE SEQUENCE [LARGE SCALE GENOMIC DNA]</scope>
    <source>
        <strain evidence="9">G4</strain>
        <tissue evidence="9">Muscle</tissue>
    </source>
</reference>
<evidence type="ECO:0000313" key="10">
    <source>
        <dbReference type="Proteomes" id="UP001591681"/>
    </source>
</evidence>
<dbReference type="InterPro" id="IPR050719">
    <property type="entry name" value="Cortactin-Actin_Reg"/>
</dbReference>
<evidence type="ECO:0000256" key="1">
    <source>
        <dbReference type="ARBA" id="ARBA00004316"/>
    </source>
</evidence>
<evidence type="ECO:0000256" key="2">
    <source>
        <dbReference type="ARBA" id="ARBA00004496"/>
    </source>
</evidence>
<feature type="region of interest" description="Disordered" evidence="7">
    <location>
        <begin position="47"/>
        <end position="80"/>
    </location>
</feature>
<sequence length="213" mass="23721">MSQHRDAVVQMRYGQYDLSDPFMCSQHRDAVVQMRYGQYDLSDPLHGAAAGQRGAGRGPAGRGGCRRRRMKGAGQPSGGPELLLAHCRRMQDKMKAQLTAAEIRHRRVISDLRRRGGVMLRMLAEGDDVTYMLEKERQRLLQQLECERARQQQLEQECERAITQAREECERAASLESRLQEESSTAEACRGAGGAEEPRAAPGGLGREAAGRV</sequence>
<evidence type="ECO:0000256" key="5">
    <source>
        <dbReference type="ARBA" id="ARBA00023054"/>
    </source>
</evidence>